<dbReference type="InterPro" id="IPR016039">
    <property type="entry name" value="Thiolase-like"/>
</dbReference>
<dbReference type="Pfam" id="PF00698">
    <property type="entry name" value="Acyl_transf_1"/>
    <property type="match status" value="1"/>
</dbReference>
<dbReference type="InterPro" id="IPR056501">
    <property type="entry name" value="NAD-bd_HRPKS_sdrA"/>
</dbReference>
<feature type="region of interest" description="N-terminal hotdog fold" evidence="9">
    <location>
        <begin position="1079"/>
        <end position="1211"/>
    </location>
</feature>
<dbReference type="EMBL" id="CAJVOS010000009">
    <property type="protein sequence ID" value="CAG7967200.1"/>
    <property type="molecule type" value="Genomic_DNA"/>
</dbReference>
<dbReference type="InterPro" id="IPR011032">
    <property type="entry name" value="GroES-like_sf"/>
</dbReference>
<dbReference type="InterPro" id="IPR036736">
    <property type="entry name" value="ACP-like_sf"/>
</dbReference>
<dbReference type="InterPro" id="IPR020841">
    <property type="entry name" value="PKS_Beta-ketoAc_synthase_dom"/>
</dbReference>
<evidence type="ECO:0000256" key="10">
    <source>
        <dbReference type="SAM" id="MobiDB-lite"/>
    </source>
</evidence>
<dbReference type="Pfam" id="PF14765">
    <property type="entry name" value="PS-DH"/>
    <property type="match status" value="1"/>
</dbReference>
<dbReference type="SMART" id="SM00826">
    <property type="entry name" value="PKS_DH"/>
    <property type="match status" value="1"/>
</dbReference>
<dbReference type="OrthoDB" id="329835at2759"/>
<dbReference type="InterPro" id="IPR032821">
    <property type="entry name" value="PKS_assoc"/>
</dbReference>
<dbReference type="SMART" id="SM00822">
    <property type="entry name" value="PKS_KR"/>
    <property type="match status" value="1"/>
</dbReference>
<dbReference type="Pfam" id="PF02801">
    <property type="entry name" value="Ketoacyl-synt_C"/>
    <property type="match status" value="1"/>
</dbReference>
<keyword evidence="5" id="KW-0521">NADP</keyword>
<dbReference type="Pfam" id="PF08659">
    <property type="entry name" value="KR"/>
    <property type="match status" value="1"/>
</dbReference>
<dbReference type="SUPFAM" id="SSF52151">
    <property type="entry name" value="FabD/lysophospholipase-like"/>
    <property type="match status" value="1"/>
</dbReference>
<dbReference type="InterPro" id="IPR016036">
    <property type="entry name" value="Malonyl_transacylase_ACP-bd"/>
</dbReference>
<dbReference type="InterPro" id="IPR020807">
    <property type="entry name" value="PKS_DH"/>
</dbReference>
<dbReference type="InterPro" id="IPR014031">
    <property type="entry name" value="Ketoacyl_synth_C"/>
</dbReference>
<dbReference type="InterPro" id="IPR049900">
    <property type="entry name" value="PKS_mFAS_DH"/>
</dbReference>
<dbReference type="InterPro" id="IPR020806">
    <property type="entry name" value="PKS_PP-bd"/>
</dbReference>
<dbReference type="SUPFAM" id="SSF51735">
    <property type="entry name" value="NAD(P)-binding Rossmann-fold domains"/>
    <property type="match status" value="2"/>
</dbReference>
<dbReference type="InterPro" id="IPR018201">
    <property type="entry name" value="Ketoacyl_synth_AS"/>
</dbReference>
<dbReference type="SUPFAM" id="SSF50129">
    <property type="entry name" value="GroES-like"/>
    <property type="match status" value="1"/>
</dbReference>
<dbReference type="CDD" id="cd00833">
    <property type="entry name" value="PKS"/>
    <property type="match status" value="1"/>
</dbReference>
<dbReference type="InterPro" id="IPR057326">
    <property type="entry name" value="KR_dom"/>
</dbReference>
<keyword evidence="4" id="KW-0808">Transferase</keyword>
<feature type="domain" description="PKS/mFAS DH" evidence="13">
    <location>
        <begin position="1079"/>
        <end position="1389"/>
    </location>
</feature>
<dbReference type="Pfam" id="PF00109">
    <property type="entry name" value="ketoacyl-synt"/>
    <property type="match status" value="1"/>
</dbReference>
<comment type="caution">
    <text evidence="14">The sequence shown here is derived from an EMBL/GenBank/DDBJ whole genome shotgun (WGS) entry which is preliminary data.</text>
</comment>
<dbReference type="InterPro" id="IPR013154">
    <property type="entry name" value="ADH-like_N"/>
</dbReference>
<feature type="region of interest" description="C-terminal hotdog fold" evidence="9">
    <location>
        <begin position="1235"/>
        <end position="1389"/>
    </location>
</feature>
<dbReference type="PROSITE" id="PS00012">
    <property type="entry name" value="PHOSPHOPANTETHEINE"/>
    <property type="match status" value="1"/>
</dbReference>
<keyword evidence="1" id="KW-0596">Phosphopantetheine</keyword>
<dbReference type="InterPro" id="IPR001227">
    <property type="entry name" value="Ac_transferase_dom_sf"/>
</dbReference>
<dbReference type="Pfam" id="PF13602">
    <property type="entry name" value="ADH_zinc_N_2"/>
    <property type="match status" value="1"/>
</dbReference>
<dbReference type="PROSITE" id="PS52019">
    <property type="entry name" value="PKS_MFAS_DH"/>
    <property type="match status" value="1"/>
</dbReference>
<dbReference type="GO" id="GO:0030639">
    <property type="term" value="P:polyketide biosynthetic process"/>
    <property type="evidence" value="ECO:0007669"/>
    <property type="project" value="UniProtKB-ARBA"/>
</dbReference>
<dbReference type="Pfam" id="PF16197">
    <property type="entry name" value="KAsynt_C_assoc"/>
    <property type="match status" value="1"/>
</dbReference>
<dbReference type="SUPFAM" id="SSF53335">
    <property type="entry name" value="S-adenosyl-L-methionine-dependent methyltransferases"/>
    <property type="match status" value="1"/>
</dbReference>
<dbReference type="InterPro" id="IPR050091">
    <property type="entry name" value="PKS_NRPS_Biosynth_Enz"/>
</dbReference>
<dbReference type="PROSITE" id="PS52004">
    <property type="entry name" value="KS3_2"/>
    <property type="match status" value="1"/>
</dbReference>
<dbReference type="GO" id="GO:0031177">
    <property type="term" value="F:phosphopantetheine binding"/>
    <property type="evidence" value="ECO:0007669"/>
    <property type="project" value="InterPro"/>
</dbReference>
<dbReference type="InterPro" id="IPR036291">
    <property type="entry name" value="NAD(P)-bd_dom_sf"/>
</dbReference>
<evidence type="ECO:0000256" key="5">
    <source>
        <dbReference type="ARBA" id="ARBA00022857"/>
    </source>
</evidence>
<dbReference type="CDD" id="cd02440">
    <property type="entry name" value="AdoMet_MTases"/>
    <property type="match status" value="1"/>
</dbReference>
<evidence type="ECO:0000256" key="9">
    <source>
        <dbReference type="PROSITE-ProRule" id="PRU01363"/>
    </source>
</evidence>
<evidence type="ECO:0000313" key="14">
    <source>
        <dbReference type="EMBL" id="CAG7967200.1"/>
    </source>
</evidence>
<dbReference type="SMART" id="SM00823">
    <property type="entry name" value="PKS_PP"/>
    <property type="match status" value="1"/>
</dbReference>
<protein>
    <submittedName>
        <fullName evidence="14">Uncharacterized protein</fullName>
    </submittedName>
</protein>
<dbReference type="GO" id="GO:0008168">
    <property type="term" value="F:methyltransferase activity"/>
    <property type="evidence" value="ECO:0007669"/>
    <property type="project" value="UniProtKB-KW"/>
</dbReference>
<evidence type="ECO:0000256" key="2">
    <source>
        <dbReference type="ARBA" id="ARBA00022553"/>
    </source>
</evidence>
<organism evidence="14 15">
    <name type="scientific">Penicillium olsonii</name>
    <dbReference type="NCBI Taxonomy" id="99116"/>
    <lineage>
        <taxon>Eukaryota</taxon>
        <taxon>Fungi</taxon>
        <taxon>Dikarya</taxon>
        <taxon>Ascomycota</taxon>
        <taxon>Pezizomycotina</taxon>
        <taxon>Eurotiomycetes</taxon>
        <taxon>Eurotiomycetidae</taxon>
        <taxon>Eurotiales</taxon>
        <taxon>Aspergillaceae</taxon>
        <taxon>Penicillium</taxon>
    </lineage>
</organism>
<dbReference type="Gene3D" id="3.30.70.3290">
    <property type="match status" value="1"/>
</dbReference>
<evidence type="ECO:0000313" key="15">
    <source>
        <dbReference type="Proteomes" id="UP001153618"/>
    </source>
</evidence>
<dbReference type="SUPFAM" id="SSF47336">
    <property type="entry name" value="ACP-like"/>
    <property type="match status" value="1"/>
</dbReference>
<dbReference type="PANTHER" id="PTHR43775:SF29">
    <property type="entry name" value="ASPERFURANONE POLYKETIDE SYNTHASE AFOG-RELATED"/>
    <property type="match status" value="1"/>
</dbReference>
<dbReference type="Pfam" id="PF23297">
    <property type="entry name" value="ACP_SdgA_C"/>
    <property type="match status" value="1"/>
</dbReference>
<dbReference type="Proteomes" id="UP001153618">
    <property type="component" value="Unassembled WGS sequence"/>
</dbReference>
<feature type="active site" description="Proton donor; for dehydratase activity" evidence="9">
    <location>
        <position position="1299"/>
    </location>
</feature>
<dbReference type="InterPro" id="IPR014030">
    <property type="entry name" value="Ketoacyl_synth_N"/>
</dbReference>
<feature type="compositionally biased region" description="Low complexity" evidence="10">
    <location>
        <begin position="468"/>
        <end position="555"/>
    </location>
</feature>
<evidence type="ECO:0000259" key="11">
    <source>
        <dbReference type="PROSITE" id="PS50075"/>
    </source>
</evidence>
<keyword evidence="2" id="KW-0597">Phosphoprotein</keyword>
<dbReference type="SMART" id="SM00829">
    <property type="entry name" value="PKS_ER"/>
    <property type="match status" value="1"/>
</dbReference>
<dbReference type="PROSITE" id="PS00606">
    <property type="entry name" value="KS3_1"/>
    <property type="match status" value="1"/>
</dbReference>
<dbReference type="Pfam" id="PF08240">
    <property type="entry name" value="ADH_N"/>
    <property type="match status" value="1"/>
</dbReference>
<keyword evidence="7" id="KW-0511">Multifunctional enzyme</keyword>
<dbReference type="GO" id="GO:0004315">
    <property type="term" value="F:3-oxoacyl-[acyl-carrier-protein] synthase activity"/>
    <property type="evidence" value="ECO:0007669"/>
    <property type="project" value="InterPro"/>
</dbReference>
<dbReference type="Gene3D" id="3.40.50.720">
    <property type="entry name" value="NAD(P)-binding Rossmann-like Domain"/>
    <property type="match status" value="2"/>
</dbReference>
<evidence type="ECO:0000259" key="12">
    <source>
        <dbReference type="PROSITE" id="PS52004"/>
    </source>
</evidence>
<dbReference type="GO" id="GO:0016491">
    <property type="term" value="F:oxidoreductase activity"/>
    <property type="evidence" value="ECO:0007669"/>
    <property type="project" value="UniProtKB-KW"/>
</dbReference>
<evidence type="ECO:0000256" key="7">
    <source>
        <dbReference type="ARBA" id="ARBA00023268"/>
    </source>
</evidence>
<feature type="active site" description="Proton acceptor; for dehydratase activity" evidence="9">
    <location>
        <position position="1111"/>
    </location>
</feature>
<dbReference type="InterPro" id="IPR049552">
    <property type="entry name" value="PKS_DH_N"/>
</dbReference>
<dbReference type="Gene3D" id="3.10.129.110">
    <property type="entry name" value="Polyketide synthase dehydratase"/>
    <property type="match status" value="1"/>
</dbReference>
<dbReference type="InterPro" id="IPR049551">
    <property type="entry name" value="PKS_DH_C"/>
</dbReference>
<dbReference type="SUPFAM" id="SSF55048">
    <property type="entry name" value="Probable ACP-binding domain of malonyl-CoA ACP transacylase"/>
    <property type="match status" value="1"/>
</dbReference>
<dbReference type="SUPFAM" id="SSF53901">
    <property type="entry name" value="Thiolase-like"/>
    <property type="match status" value="1"/>
</dbReference>
<dbReference type="Gene3D" id="3.40.366.10">
    <property type="entry name" value="Malonyl-Coenzyme A Acyl Carrier Protein, domain 2"/>
    <property type="match status" value="1"/>
</dbReference>
<dbReference type="FunFam" id="3.40.50.720:FF:000209">
    <property type="entry name" value="Polyketide synthase Pks12"/>
    <property type="match status" value="1"/>
</dbReference>
<dbReference type="CDD" id="cd05195">
    <property type="entry name" value="enoyl_red"/>
    <property type="match status" value="1"/>
</dbReference>
<evidence type="ECO:0000256" key="3">
    <source>
        <dbReference type="ARBA" id="ARBA00022603"/>
    </source>
</evidence>
<dbReference type="InterPro" id="IPR029063">
    <property type="entry name" value="SAM-dependent_MTases_sf"/>
</dbReference>
<gene>
    <name evidence="14" type="ORF">POLS_LOCUS912</name>
</gene>
<evidence type="ECO:0000256" key="8">
    <source>
        <dbReference type="ARBA" id="ARBA00023315"/>
    </source>
</evidence>
<dbReference type="InterPro" id="IPR020843">
    <property type="entry name" value="ER"/>
</dbReference>
<evidence type="ECO:0000256" key="4">
    <source>
        <dbReference type="ARBA" id="ARBA00022679"/>
    </source>
</evidence>
<evidence type="ECO:0000259" key="13">
    <source>
        <dbReference type="PROSITE" id="PS52019"/>
    </source>
</evidence>
<evidence type="ECO:0000256" key="1">
    <source>
        <dbReference type="ARBA" id="ARBA00022450"/>
    </source>
</evidence>
<dbReference type="SMART" id="SM00825">
    <property type="entry name" value="PKS_KS"/>
    <property type="match status" value="1"/>
</dbReference>
<dbReference type="PROSITE" id="PS50075">
    <property type="entry name" value="CARRIER"/>
    <property type="match status" value="1"/>
</dbReference>
<accession>A0A9W4HCB3</accession>
<dbReference type="GO" id="GO:0032259">
    <property type="term" value="P:methylation"/>
    <property type="evidence" value="ECO:0007669"/>
    <property type="project" value="UniProtKB-KW"/>
</dbReference>
<keyword evidence="3" id="KW-0489">Methyltransferase</keyword>
<dbReference type="InterPro" id="IPR014043">
    <property type="entry name" value="Acyl_transferase_dom"/>
</dbReference>
<dbReference type="Gene3D" id="3.40.50.150">
    <property type="entry name" value="Vaccinia Virus protein VP39"/>
    <property type="match status" value="1"/>
</dbReference>
<keyword evidence="8" id="KW-0012">Acyltransferase</keyword>
<dbReference type="InterPro" id="IPR013968">
    <property type="entry name" value="PKS_KR"/>
</dbReference>
<name>A0A9W4HCB3_PENOL</name>
<sequence>MAPANDSTGESHNRPLAIVGMGMRYPGDITSSDEFWDMLIERRCASTQVPPDRLSLEGHHHPDSTRMDSLGVKGGHFISGDLGAFDAPFFSLPAAEAEGMDPQQRIILETAYQALENAGIPMEKISGSQTCVFTGCSANDYATLYSKDPQRGGKYSAYGQAMNMIANRVSWFYNLKGPSVNVDTACSSGLVALDMACQSIWSGVSTAGFVVGANLMFAREFTNAMDNLGVLSDDNRCFTFDERANGYGRGEGVGALIIKPVEDAIRDGDTIRAVIRATRSNQDGWTPGITHPSRDAQLTLIEDSYREANLDTAVTRYFEAHGTGTKTGDPIETRAIGALFRPHRSSEDPLYLGSVKTNIGHLEGGSGIAGVIKVVLSLENGIIPPASENFNSPNPAIDLDYLNLKVVTDPIAWAPGLRRASVNSFGFGGTNCHAILDDAHHFAEQAGLTVKHNDPTPTRPLVNGAHTNGAHTNGAHTNGAHTNGAHTNGAHTNGTHTNGTHTNGTHTNGTHTNGAHTNGAHTNGAHTNGTHTNGTHTNGTHTNGAHTNGAHTNGAHVDELTNGDNGNTSRIHNLADLSPATSNLRILTWSSADENGITRFAEPWERYLSRETLKADPGTHLDDLVHTLNQRRSRLPWMTYALVDETTKLAGVPKAWAPSIRREEAHTMAFVFSGQGAQWPQMGRELLARYPSYRHSLLEAGIYLKDLGCEWDLLSELRELQKDAAKSSINDPMLAQPVCTAIQIALVDLLSAFGIKPAAVVGHSSGEIAAAYCAGAISREYAWRLAYFRGLWAAKLAASSSTYGAMMAVAQSPDQVKSTLEKLETKGQPLRISVACVNGPKGVTLSGDRGQINDLHAKLKEEGVFVRVLPIPVAYHSYQMEEVAIAYKESVGDELKHSLGCHEADLPQMVSSVTGGWAEREQLRKADYWVTNLLSTVQFLDAFQKLCGGSSAPPTKKLDGSHRKNLVVDTFIEIGPHPAMRGPCRDILRDAGRKSDVRYLSTLARNSSGVQTMLETMANLHCVGYPVDLNAVNYIPSRTPKYQPKTLTDLPPYCFNHTKSYWREGPISKGFRFRRFGRHEMLGWPEDDWNPLLPNWTNILQPSDPIWVRDHQISNTVILPGASMLSMAIEAVKQLTEPGLTISGFNFKNVQFISALVIPSGAPSLDTRFSMRPQRDDGPESGGWYEFTLFSNKGTWNKHSMGLIQAVIEKDGEDTGPMGQSQIIAQFHEMSERSTTLLDPEVSYGSLKSANFQFGPAFKCITAMATDQKTDLVTEIQTYKPETPENWSERYTIHPTTLDGLMQSTQVLRSQGGQKKIAPAIPTRIDRAWVANTGLCSPSTSSFKVSTQLHHEGRQESKFGLTAVNQNAQDVLISMEGVTFTVIDSQQDGDDPNSASEKSKCLQIEWKPDLTLLSGDEIVKFFKESIPGTTGLAFDHMKVDLMIGGFISRALKAVEKKGERPFTQAEGQAYVEWLKQQIQKTMAGESPFSSTYWQSQIQDDATFEKLCGSIERASEQGKLFVNVGKALLRHIQNNPEKPWSGVVNQDLLRSSYQEFENSTGIQRWKSYLDSVGHKNPAMKILEIDGGIASISDLILDSLSGQGANGNATPRFGQFNITDSDGNRLAALEARRENWGPRVSFNELDIETLSGAYDAETADYDLIVVCLAFHGFTSIEKSLNVLRKMLKPQGKIAIIDMVNPTSVRSGFIHGLNQRWWIRKAFPLFGVRTFSDLSPQDTESYRQNGNCINESHWDEALRQSGFSGSEFVFCDHDDTASHELSVIISSAVDEIDAVEATEYSPISLLLDPTGDAQRALSVDLHQLLGDVSSSVDEWHIDQDIPDSPPSNLVCIVLLELDGPVLADMDSTIFQRLQKLASVCHKIIWVTSDAGRDSSPFLRVADGLFRVLNSEDSRGVFATLSVDGAGTQGDLVSRVVRAITSSSQRETEYVERDGVLHIPRFVEAPHITAPVARLQASKSHTRQQWNSGPPLRLGLSQSGMLDNLHFVEDTTRNSPLPADKIEIKVKAVGANFRDILVLLKRMDTTNVGFECAGVVTRVGKDCPNFQVGDHVAGCDFDTYSSYVRFHRDAVVKLPGGISFAEAAAVPTNFVTAWHAFVHVANLQDGETVLIHSGAGGTGQAAIQVAQYLGANVIATVGNSDKKAFLMERYGIPESHIFSSRDTKFAYGVKQLTQGRGVDVVLNSLSGEGLHASWECIGSYGRFVEMGKRDILNHSSLDMHYFLRNVTFSAIDLALITSEKPHLIGKALRAVMPLIASGVLGVSTPHRVYGIGELETGLRTLQGGQNSGKVVFEMRDHDIVDALVSPQQHHSFNPNVTYVIAGGLGGLGQNVARWMVSCGARHLLLLSRSGAHSQGARSFVRELFAHRVNVLAPSCDITTRSMLEAVLGEASSTMPPIKGCIQATMVLQDSMFESMTHSQWEKATAPKIAGTWNLHELLPSGLDFFIMISSISSVMGNRGQANYAAANGFMDSLAHYRTARGERATSLNMGFFLSAGAVAESASLREHFTSKLPCVPVTESELHALLSIYCDTSSERPTQGDCQVILGLTTSQASYKRNPDAAYWLQKPAFKQILATEHTGTSGTESQNGSSGAGNSLASADSVEATGVVVLDLLSSKLSSALGINKDELSSKQPMHSYGIDSLVAVELRNWFSKELNVDIAVFDMLGGATIAAVVELAAGQIFAKRTA</sequence>
<dbReference type="Gene3D" id="3.90.180.10">
    <property type="entry name" value="Medium-chain alcohol dehydrogenases, catalytic domain"/>
    <property type="match status" value="1"/>
</dbReference>
<dbReference type="GO" id="GO:0006633">
    <property type="term" value="P:fatty acid biosynthetic process"/>
    <property type="evidence" value="ECO:0007669"/>
    <property type="project" value="InterPro"/>
</dbReference>
<dbReference type="Pfam" id="PF21089">
    <property type="entry name" value="PKS_DH_N"/>
    <property type="match status" value="1"/>
</dbReference>
<evidence type="ECO:0000256" key="6">
    <source>
        <dbReference type="ARBA" id="ARBA00023002"/>
    </source>
</evidence>
<dbReference type="InterPro" id="IPR006162">
    <property type="entry name" value="Ppantetheine_attach_site"/>
</dbReference>
<keyword evidence="15" id="KW-1185">Reference proteome</keyword>
<dbReference type="GO" id="GO:1901336">
    <property type="term" value="P:lactone biosynthetic process"/>
    <property type="evidence" value="ECO:0007669"/>
    <property type="project" value="UniProtKB-ARBA"/>
</dbReference>
<reference evidence="14" key="1">
    <citation type="submission" date="2021-07" db="EMBL/GenBank/DDBJ databases">
        <authorList>
            <person name="Branca A.L. A."/>
        </authorList>
    </citation>
    <scope>NUCLEOTIDE SEQUENCE</scope>
</reference>
<dbReference type="PANTHER" id="PTHR43775">
    <property type="entry name" value="FATTY ACID SYNTHASE"/>
    <property type="match status" value="1"/>
</dbReference>
<dbReference type="Pfam" id="PF23114">
    <property type="entry name" value="NAD-bd_HRPKS_sdrA"/>
    <property type="match status" value="1"/>
</dbReference>
<dbReference type="GO" id="GO:0004312">
    <property type="term" value="F:fatty acid synthase activity"/>
    <property type="evidence" value="ECO:0007669"/>
    <property type="project" value="TreeGrafter"/>
</dbReference>
<dbReference type="InterPro" id="IPR016035">
    <property type="entry name" value="Acyl_Trfase/lysoPLipase"/>
</dbReference>
<keyword evidence="6" id="KW-0560">Oxidoreductase</keyword>
<proteinExistence type="predicted"/>
<dbReference type="Gene3D" id="3.40.47.10">
    <property type="match status" value="1"/>
</dbReference>
<dbReference type="Gene3D" id="1.10.1200.10">
    <property type="entry name" value="ACP-like"/>
    <property type="match status" value="1"/>
</dbReference>
<dbReference type="InterPro" id="IPR009081">
    <property type="entry name" value="PP-bd_ACP"/>
</dbReference>
<dbReference type="SMART" id="SM00827">
    <property type="entry name" value="PKS_AT"/>
    <property type="match status" value="1"/>
</dbReference>
<feature type="region of interest" description="Disordered" evidence="10">
    <location>
        <begin position="468"/>
        <end position="567"/>
    </location>
</feature>
<dbReference type="InterPro" id="IPR042104">
    <property type="entry name" value="PKS_dehydratase_sf"/>
</dbReference>
<feature type="domain" description="Carrier" evidence="11">
    <location>
        <begin position="2624"/>
        <end position="2698"/>
    </location>
</feature>
<feature type="domain" description="Ketosynthase family 3 (KS3)" evidence="12">
    <location>
        <begin position="13"/>
        <end position="438"/>
    </location>
</feature>